<keyword evidence="2" id="KW-1185">Reference proteome</keyword>
<comment type="caution">
    <text evidence="1">The sequence shown here is derived from an EMBL/GenBank/DDBJ whole genome shotgun (WGS) entry which is preliminary data.</text>
</comment>
<dbReference type="AlphaFoldDB" id="A0A2P7SJG6"/>
<protein>
    <recommendedName>
        <fullName evidence="3">Lipoprotein</fullName>
    </recommendedName>
</protein>
<gene>
    <name evidence="1" type="ORF">C7I84_07730</name>
</gene>
<evidence type="ECO:0000313" key="2">
    <source>
        <dbReference type="Proteomes" id="UP000241229"/>
    </source>
</evidence>
<accession>A0A2P7SJG6</accession>
<reference evidence="1 2" key="1">
    <citation type="submission" date="2018-03" db="EMBL/GenBank/DDBJ databases">
        <title>The draft genome of Mesorhizobium sp. 6GN-30.</title>
        <authorList>
            <person name="Liu L."/>
            <person name="Li L."/>
            <person name="Wang T."/>
            <person name="Zhang X."/>
            <person name="Liang L."/>
        </authorList>
    </citation>
    <scope>NUCLEOTIDE SEQUENCE [LARGE SCALE GENOMIC DNA]</scope>
    <source>
        <strain evidence="1 2">6GN30</strain>
    </source>
</reference>
<name>A0A2P7SJG6_9HYPH</name>
<dbReference type="EMBL" id="PXYK01000006">
    <property type="protein sequence ID" value="PSJ62491.1"/>
    <property type="molecule type" value="Genomic_DNA"/>
</dbReference>
<dbReference type="OrthoDB" id="8446614at2"/>
<organism evidence="1 2">
    <name type="scientific">Kumtagia ephedrae</name>
    <dbReference type="NCBI Taxonomy" id="2116701"/>
    <lineage>
        <taxon>Bacteria</taxon>
        <taxon>Pseudomonadati</taxon>
        <taxon>Pseudomonadota</taxon>
        <taxon>Alphaproteobacteria</taxon>
        <taxon>Hyphomicrobiales</taxon>
        <taxon>Phyllobacteriaceae</taxon>
        <taxon>Kumtagia</taxon>
    </lineage>
</organism>
<evidence type="ECO:0000313" key="1">
    <source>
        <dbReference type="EMBL" id="PSJ62491.1"/>
    </source>
</evidence>
<dbReference type="Proteomes" id="UP000241229">
    <property type="component" value="Unassembled WGS sequence"/>
</dbReference>
<evidence type="ECO:0008006" key="3">
    <source>
        <dbReference type="Google" id="ProtNLM"/>
    </source>
</evidence>
<dbReference type="PROSITE" id="PS51257">
    <property type="entry name" value="PROKAR_LIPOPROTEIN"/>
    <property type="match status" value="1"/>
</dbReference>
<proteinExistence type="predicted"/>
<sequence>MEFRLANRRIVPGLIVSGFIFAVAGCQSGDGGSLLGSSGGGDAKPPQGKVLESELRGYCPRVTLRDGTAYFNSYAKGGQDDPTKLQYQASITDVTRACSRSGGNLTINVAVAGRVVPGPAGGSASATVPIRIAVVQGDTILYSQLHKHQAASADSSTATQFMFNDPNITIPEPSQQNIQIFAGFDEGPPKKSASAQ</sequence>